<dbReference type="EMBL" id="GGEC01088056">
    <property type="protein sequence ID" value="MBX68540.1"/>
    <property type="molecule type" value="Transcribed_RNA"/>
</dbReference>
<accession>A0A2P2QNE9</accession>
<organism evidence="1">
    <name type="scientific">Rhizophora mucronata</name>
    <name type="common">Asiatic mangrove</name>
    <dbReference type="NCBI Taxonomy" id="61149"/>
    <lineage>
        <taxon>Eukaryota</taxon>
        <taxon>Viridiplantae</taxon>
        <taxon>Streptophyta</taxon>
        <taxon>Embryophyta</taxon>
        <taxon>Tracheophyta</taxon>
        <taxon>Spermatophyta</taxon>
        <taxon>Magnoliopsida</taxon>
        <taxon>eudicotyledons</taxon>
        <taxon>Gunneridae</taxon>
        <taxon>Pentapetalae</taxon>
        <taxon>rosids</taxon>
        <taxon>fabids</taxon>
        <taxon>Malpighiales</taxon>
        <taxon>Rhizophoraceae</taxon>
        <taxon>Rhizophora</taxon>
    </lineage>
</organism>
<protein>
    <submittedName>
        <fullName evidence="1">Uncharacterized protein</fullName>
    </submittedName>
</protein>
<proteinExistence type="predicted"/>
<reference evidence="1" key="1">
    <citation type="submission" date="2018-02" db="EMBL/GenBank/DDBJ databases">
        <title>Rhizophora mucronata_Transcriptome.</title>
        <authorList>
            <person name="Meera S.P."/>
            <person name="Sreeshan A."/>
            <person name="Augustine A."/>
        </authorList>
    </citation>
    <scope>NUCLEOTIDE SEQUENCE</scope>
    <source>
        <tissue evidence="1">Leaf</tissue>
    </source>
</reference>
<sequence>MVFHNFGCVFSCGVLIPVRYCPSFHYLPMMLLLDIGLHRNLSVIQSLMMKTTLMI</sequence>
<dbReference type="AlphaFoldDB" id="A0A2P2QNE9"/>
<evidence type="ECO:0000313" key="1">
    <source>
        <dbReference type="EMBL" id="MBX68540.1"/>
    </source>
</evidence>
<name>A0A2P2QNE9_RHIMU</name>